<dbReference type="SUPFAM" id="SSF52540">
    <property type="entry name" value="P-loop containing nucleoside triphosphate hydrolases"/>
    <property type="match status" value="1"/>
</dbReference>
<gene>
    <name evidence="3" type="ORF">Q4F19_05345</name>
</gene>
<dbReference type="InterPro" id="IPR027417">
    <property type="entry name" value="P-loop_NTPase"/>
</dbReference>
<accession>A0ABT8Y653</accession>
<evidence type="ECO:0000259" key="2">
    <source>
        <dbReference type="Pfam" id="PF05872"/>
    </source>
</evidence>
<evidence type="ECO:0000313" key="3">
    <source>
        <dbReference type="EMBL" id="MDO6413799.1"/>
    </source>
</evidence>
<dbReference type="InterPro" id="IPR051162">
    <property type="entry name" value="T4SS_component"/>
</dbReference>
<dbReference type="EMBL" id="JAUOTP010000002">
    <property type="protein sequence ID" value="MDO6413799.1"/>
    <property type="molecule type" value="Genomic_DNA"/>
</dbReference>
<sequence>MADPTGIFVGATAEGQRQTLELKRANRHGLIAGATGTGKTVTLQGIAEGFSKAGVPVFVADVKGDLAGLAMAGSAMAKTHEAFAARAAEIGMTGPGPDSWAYADNPVIFWDLFGQSGHPVRTTISEMGPLLLARLMALNEVQEGVLNLVFKVADEQGMLLLDLPDLQAMLQWAAENAADLSAKYGNVTRATVGTIQRQLLQLEAQGGDGFFGEPALDVKDMMLVDDSGRGTISVLAADKLMAAPKLYATFLLWLLSELFETLPEVGDPDKPSLVFFFDEAHLLFDDAAPALIDKVEQVVRLIRSKGVGVYFITQNPIDVPDDVAGQLGNRVQHKLNAFTPREQKAVVAAAQTFRASPGVDVATAITELKVGEALVSLLLPDGSPAPVSRTLIRPPCSRVGPLTDKERAVMVSTSPVAGKYDTAVNRESAAEMLAAKAGDAKAAVEKAKADAELAKQQAEAAKAAAAQAKLDAAEQARRDKEAERAAAAQAKAEERARVAAEREAAKPTFTDKMIQSAARSVASSVGRQVAGQLGGQLLRGLLGGLFKR</sequence>
<dbReference type="Pfam" id="PF05872">
    <property type="entry name" value="HerA_C"/>
    <property type="match status" value="1"/>
</dbReference>
<dbReference type="Gene3D" id="3.40.50.300">
    <property type="entry name" value="P-loop containing nucleotide triphosphate hydrolases"/>
    <property type="match status" value="2"/>
</dbReference>
<reference evidence="3" key="1">
    <citation type="submission" date="2023-07" db="EMBL/GenBank/DDBJ databases">
        <authorList>
            <person name="Kim M."/>
        </authorList>
    </citation>
    <scope>NUCLEOTIDE SEQUENCE</scope>
    <source>
        <strain evidence="3">BIUV-7</strain>
    </source>
</reference>
<dbReference type="PANTHER" id="PTHR30121">
    <property type="entry name" value="UNCHARACTERIZED PROTEIN YJGR-RELATED"/>
    <property type="match status" value="1"/>
</dbReference>
<evidence type="ECO:0000256" key="1">
    <source>
        <dbReference type="SAM" id="Coils"/>
    </source>
</evidence>
<evidence type="ECO:0000313" key="4">
    <source>
        <dbReference type="Proteomes" id="UP001169764"/>
    </source>
</evidence>
<protein>
    <submittedName>
        <fullName evidence="3">DUF853 family protein</fullName>
    </submittedName>
</protein>
<feature type="domain" description="Helicase HerA-like C-terminal" evidence="2">
    <location>
        <begin position="11"/>
        <end position="461"/>
    </location>
</feature>
<keyword evidence="4" id="KW-1185">Reference proteome</keyword>
<feature type="coiled-coil region" evidence="1">
    <location>
        <begin position="437"/>
        <end position="493"/>
    </location>
</feature>
<name>A0ABT8Y653_9SPHN</name>
<dbReference type="Proteomes" id="UP001169764">
    <property type="component" value="Unassembled WGS sequence"/>
</dbReference>
<organism evidence="3 4">
    <name type="scientific">Sphingomonas natans</name>
    <dbReference type="NCBI Taxonomy" id="3063330"/>
    <lineage>
        <taxon>Bacteria</taxon>
        <taxon>Pseudomonadati</taxon>
        <taxon>Pseudomonadota</taxon>
        <taxon>Alphaproteobacteria</taxon>
        <taxon>Sphingomonadales</taxon>
        <taxon>Sphingomonadaceae</taxon>
        <taxon>Sphingomonas</taxon>
    </lineage>
</organism>
<dbReference type="PANTHER" id="PTHR30121:SF6">
    <property type="entry name" value="SLR6007 PROTEIN"/>
    <property type="match status" value="1"/>
</dbReference>
<dbReference type="RefSeq" id="WP_303540507.1">
    <property type="nucleotide sequence ID" value="NZ_JAUOTP010000002.1"/>
</dbReference>
<proteinExistence type="predicted"/>
<dbReference type="InterPro" id="IPR033186">
    <property type="entry name" value="HerA_C"/>
</dbReference>
<comment type="caution">
    <text evidence="3">The sequence shown here is derived from an EMBL/GenBank/DDBJ whole genome shotgun (WGS) entry which is preliminary data.</text>
</comment>
<keyword evidence="1" id="KW-0175">Coiled coil</keyword>